<dbReference type="EMBL" id="JAVXUO010001442">
    <property type="protein sequence ID" value="KAK2982288.1"/>
    <property type="molecule type" value="Genomic_DNA"/>
</dbReference>
<accession>A0AA88UHA3</accession>
<name>A0AA88UHA3_9ASTE</name>
<keyword evidence="4" id="KW-1185">Reference proteome</keyword>
<gene>
    <name evidence="3" type="ORF">RJ640_004933</name>
</gene>
<dbReference type="AlphaFoldDB" id="A0AA88UHA3"/>
<dbReference type="GO" id="GO:0003723">
    <property type="term" value="F:RNA binding"/>
    <property type="evidence" value="ECO:0007669"/>
    <property type="project" value="UniProtKB-KW"/>
</dbReference>
<evidence type="ECO:0000259" key="2">
    <source>
        <dbReference type="Pfam" id="PF22891"/>
    </source>
</evidence>
<evidence type="ECO:0000313" key="4">
    <source>
        <dbReference type="Proteomes" id="UP001187471"/>
    </source>
</evidence>
<reference evidence="3" key="1">
    <citation type="submission" date="2022-12" db="EMBL/GenBank/DDBJ databases">
        <title>Draft genome assemblies for two species of Escallonia (Escalloniales).</title>
        <authorList>
            <person name="Chanderbali A."/>
            <person name="Dervinis C."/>
            <person name="Anghel I."/>
            <person name="Soltis D."/>
            <person name="Soltis P."/>
            <person name="Zapata F."/>
        </authorList>
    </citation>
    <scope>NUCLEOTIDE SEQUENCE</scope>
    <source>
        <strain evidence="3">UCBG92.1500</strain>
        <tissue evidence="3">Leaf</tissue>
    </source>
</reference>
<dbReference type="SUPFAM" id="SSF54791">
    <property type="entry name" value="Eukaryotic type KH-domain (KH-domain type I)"/>
    <property type="match status" value="1"/>
</dbReference>
<sequence>MEVLRVSIPPQRYKALELAWTDIHAVVSEQMQIDLRMNRKERLVELRTKASAPGVRNLQKCADLVRAFVLGLDVADISALMSHGKLYVESFGSATLKAPKGGNLSRGLARLSSKHGQEKAGIEKHTGTRIVIEGARISIVGSYADVRAARQYISHIVLRLHSDLQPRAGTAKITDWLCPPFVVWAYV</sequence>
<evidence type="ECO:0000256" key="1">
    <source>
        <dbReference type="ARBA" id="ARBA00022884"/>
    </source>
</evidence>
<proteinExistence type="predicted"/>
<protein>
    <recommendedName>
        <fullName evidence="2">PNO1 second type I KH domain-containing protein</fullName>
    </recommendedName>
</protein>
<dbReference type="PANTHER" id="PTHR12826:SF13">
    <property type="entry name" value="RNA-BINDING PROTEIN PNO1"/>
    <property type="match status" value="1"/>
</dbReference>
<evidence type="ECO:0000313" key="3">
    <source>
        <dbReference type="EMBL" id="KAK2982288.1"/>
    </source>
</evidence>
<dbReference type="Pfam" id="PF22891">
    <property type="entry name" value="KH_PNO1_2nd"/>
    <property type="match status" value="1"/>
</dbReference>
<dbReference type="InterPro" id="IPR055211">
    <property type="entry name" value="KH_PNO1_2nd"/>
</dbReference>
<dbReference type="PANTHER" id="PTHR12826">
    <property type="entry name" value="RIBONUCLEASE Y"/>
    <property type="match status" value="1"/>
</dbReference>
<comment type="caution">
    <text evidence="3">The sequence shown here is derived from an EMBL/GenBank/DDBJ whole genome shotgun (WGS) entry which is preliminary data.</text>
</comment>
<dbReference type="InterPro" id="IPR036612">
    <property type="entry name" value="KH_dom_type_1_sf"/>
</dbReference>
<feature type="domain" description="PNO1 second type I KH" evidence="2">
    <location>
        <begin position="100"/>
        <end position="157"/>
    </location>
</feature>
<organism evidence="3 4">
    <name type="scientific">Escallonia rubra</name>
    <dbReference type="NCBI Taxonomy" id="112253"/>
    <lineage>
        <taxon>Eukaryota</taxon>
        <taxon>Viridiplantae</taxon>
        <taxon>Streptophyta</taxon>
        <taxon>Embryophyta</taxon>
        <taxon>Tracheophyta</taxon>
        <taxon>Spermatophyta</taxon>
        <taxon>Magnoliopsida</taxon>
        <taxon>eudicotyledons</taxon>
        <taxon>Gunneridae</taxon>
        <taxon>Pentapetalae</taxon>
        <taxon>asterids</taxon>
        <taxon>campanulids</taxon>
        <taxon>Escalloniales</taxon>
        <taxon>Escalloniaceae</taxon>
        <taxon>Escallonia</taxon>
    </lineage>
</organism>
<dbReference type="Proteomes" id="UP001187471">
    <property type="component" value="Unassembled WGS sequence"/>
</dbReference>
<keyword evidence="1" id="KW-0694">RNA-binding</keyword>
<dbReference type="Gene3D" id="3.30.1370.10">
    <property type="entry name" value="K Homology domain, type 1"/>
    <property type="match status" value="1"/>
</dbReference>
<dbReference type="GO" id="GO:0005634">
    <property type="term" value="C:nucleus"/>
    <property type="evidence" value="ECO:0007669"/>
    <property type="project" value="TreeGrafter"/>
</dbReference>